<dbReference type="InterPro" id="IPR001347">
    <property type="entry name" value="SIS_dom"/>
</dbReference>
<protein>
    <recommendedName>
        <fullName evidence="8">Arabinose 5-phosphate isomerase</fullName>
        <shortName evidence="8">API</shortName>
        <ecNumber evidence="8">5.3.1.13</ecNumber>
    </recommendedName>
</protein>
<dbReference type="RefSeq" id="WP_047878562.1">
    <property type="nucleotide sequence ID" value="NZ_LDOT01000011.1"/>
</dbReference>
<dbReference type="PROSITE" id="PS51371">
    <property type="entry name" value="CBS"/>
    <property type="match status" value="2"/>
</dbReference>
<feature type="domain" description="CBS" evidence="12">
    <location>
        <begin position="205"/>
        <end position="263"/>
    </location>
</feature>
<dbReference type="Proteomes" id="UP000036097">
    <property type="component" value="Unassembled WGS sequence"/>
</dbReference>
<dbReference type="OrthoDB" id="9762536at2"/>
<evidence type="ECO:0000256" key="2">
    <source>
        <dbReference type="ARBA" id="ARBA00008165"/>
    </source>
</evidence>
<evidence type="ECO:0000256" key="9">
    <source>
        <dbReference type="PIRSR" id="PIRSR004692-2"/>
    </source>
</evidence>
<dbReference type="AlphaFoldDB" id="A0A0J1H339"/>
<dbReference type="EC" id="5.3.1.13" evidence="8"/>
<keyword evidence="5 11" id="KW-0129">CBS domain</keyword>
<name>A0A0J1H339_9GAMM</name>
<evidence type="ECO:0000256" key="10">
    <source>
        <dbReference type="PIRSR" id="PIRSR004692-3"/>
    </source>
</evidence>
<feature type="site" description="Catalytically relevant" evidence="10">
    <location>
        <position position="106"/>
    </location>
</feature>
<dbReference type="Gene3D" id="3.10.580.10">
    <property type="entry name" value="CBS-domain"/>
    <property type="match status" value="1"/>
</dbReference>
<keyword evidence="6 8" id="KW-0413">Isomerase</keyword>
<dbReference type="GO" id="GO:1901135">
    <property type="term" value="P:carbohydrate derivative metabolic process"/>
    <property type="evidence" value="ECO:0007669"/>
    <property type="project" value="InterPro"/>
</dbReference>
<dbReference type="InterPro" id="IPR000644">
    <property type="entry name" value="CBS_dom"/>
</dbReference>
<evidence type="ECO:0000259" key="13">
    <source>
        <dbReference type="PROSITE" id="PS51464"/>
    </source>
</evidence>
<evidence type="ECO:0000256" key="3">
    <source>
        <dbReference type="ARBA" id="ARBA00011881"/>
    </source>
</evidence>
<evidence type="ECO:0000259" key="12">
    <source>
        <dbReference type="PROSITE" id="PS51371"/>
    </source>
</evidence>
<comment type="catalytic activity">
    <reaction evidence="8">
        <text>D-arabinose 5-phosphate = D-ribulose 5-phosphate</text>
        <dbReference type="Rhea" id="RHEA:23104"/>
        <dbReference type="ChEBI" id="CHEBI:57693"/>
        <dbReference type="ChEBI" id="CHEBI:58121"/>
        <dbReference type="EC" id="5.3.1.13"/>
    </reaction>
</comment>
<evidence type="ECO:0000313" key="14">
    <source>
        <dbReference type="EMBL" id="KLV06186.1"/>
    </source>
</evidence>
<evidence type="ECO:0000256" key="4">
    <source>
        <dbReference type="ARBA" id="ARBA00022737"/>
    </source>
</evidence>
<dbReference type="Gene3D" id="3.40.50.10490">
    <property type="entry name" value="Glucose-6-phosphate isomerase like protein, domain 1"/>
    <property type="match status" value="1"/>
</dbReference>
<dbReference type="InterPro" id="IPR046348">
    <property type="entry name" value="SIS_dom_sf"/>
</dbReference>
<dbReference type="CDD" id="cd05014">
    <property type="entry name" value="SIS_Kpsf"/>
    <property type="match status" value="1"/>
</dbReference>
<dbReference type="Pfam" id="PF01380">
    <property type="entry name" value="SIS"/>
    <property type="match status" value="1"/>
</dbReference>
<comment type="pathway">
    <text evidence="1">Bacterial outer membrane biogenesis; lipopolysaccharide biosynthesis.</text>
</comment>
<proteinExistence type="inferred from homology"/>
<reference evidence="14 15" key="1">
    <citation type="submission" date="2015-05" db="EMBL/GenBank/DDBJ databases">
        <title>Photobacterium galathea sp. nov.</title>
        <authorList>
            <person name="Machado H."/>
            <person name="Gram L."/>
        </authorList>
    </citation>
    <scope>NUCLEOTIDE SEQUENCE [LARGE SCALE GENOMIC DNA]</scope>
    <source>
        <strain evidence="14 15">CGMCC 1.12159</strain>
    </source>
</reference>
<feature type="domain" description="SIS" evidence="13">
    <location>
        <begin position="36"/>
        <end position="179"/>
    </location>
</feature>
<dbReference type="FunFam" id="3.40.50.10490:FF:000011">
    <property type="entry name" value="Arabinose 5-phosphate isomerase"/>
    <property type="match status" value="1"/>
</dbReference>
<organism evidence="14 15">
    <name type="scientific">Photobacterium aquae</name>
    <dbReference type="NCBI Taxonomy" id="1195763"/>
    <lineage>
        <taxon>Bacteria</taxon>
        <taxon>Pseudomonadati</taxon>
        <taxon>Pseudomonadota</taxon>
        <taxon>Gammaproteobacteria</taxon>
        <taxon>Vibrionales</taxon>
        <taxon>Vibrionaceae</taxon>
        <taxon>Photobacterium</taxon>
    </lineage>
</organism>
<dbReference type="FunFam" id="3.10.580.10:FF:000007">
    <property type="entry name" value="Arabinose 5-phosphate isomerase"/>
    <property type="match status" value="1"/>
</dbReference>
<keyword evidence="9" id="KW-0862">Zinc</keyword>
<keyword evidence="4" id="KW-0677">Repeat</keyword>
<feature type="site" description="Catalytically relevant" evidence="10">
    <location>
        <position position="147"/>
    </location>
</feature>
<dbReference type="GO" id="GO:0019146">
    <property type="term" value="F:arabinose-5-phosphate isomerase activity"/>
    <property type="evidence" value="ECO:0007669"/>
    <property type="project" value="UniProtKB-EC"/>
</dbReference>
<keyword evidence="15" id="KW-1185">Reference proteome</keyword>
<evidence type="ECO:0000256" key="8">
    <source>
        <dbReference type="PIRNR" id="PIRNR004692"/>
    </source>
</evidence>
<comment type="pathway">
    <text evidence="7">Carbohydrate biosynthesis; 3-deoxy-D-manno-octulosonate biosynthesis; 3-deoxy-D-manno-octulosonate from D-ribulose 5-phosphate: step 1/3.</text>
</comment>
<dbReference type="GO" id="GO:0097367">
    <property type="term" value="F:carbohydrate derivative binding"/>
    <property type="evidence" value="ECO:0007669"/>
    <property type="project" value="InterPro"/>
</dbReference>
<comment type="similarity">
    <text evidence="2 8">Belongs to the SIS family. GutQ/KpsF subfamily.</text>
</comment>
<feature type="site" description="Catalytically relevant" evidence="10">
    <location>
        <position position="54"/>
    </location>
</feature>
<feature type="binding site" evidence="9">
    <location>
        <position position="77"/>
    </location>
    <ligand>
        <name>Zn(2+)</name>
        <dbReference type="ChEBI" id="CHEBI:29105"/>
    </ligand>
</feature>
<comment type="subunit">
    <text evidence="3">Homotetramer.</text>
</comment>
<dbReference type="EMBL" id="LDOT01000011">
    <property type="protein sequence ID" value="KLV06186.1"/>
    <property type="molecule type" value="Genomic_DNA"/>
</dbReference>
<accession>A0A0J1H339</accession>
<evidence type="ECO:0000313" key="15">
    <source>
        <dbReference type="Proteomes" id="UP000036097"/>
    </source>
</evidence>
<dbReference type="PIRSF" id="PIRSF004692">
    <property type="entry name" value="KdsD_KpsF"/>
    <property type="match status" value="1"/>
</dbReference>
<feature type="domain" description="CBS" evidence="12">
    <location>
        <begin position="272"/>
        <end position="323"/>
    </location>
</feature>
<dbReference type="STRING" id="1195763.ABT56_09065"/>
<dbReference type="PANTHER" id="PTHR42745">
    <property type="match status" value="1"/>
</dbReference>
<evidence type="ECO:0000256" key="1">
    <source>
        <dbReference type="ARBA" id="ARBA00004756"/>
    </source>
</evidence>
<evidence type="ECO:0000256" key="7">
    <source>
        <dbReference type="ARBA" id="ARBA00060658"/>
    </source>
</evidence>
<feature type="site" description="Catalytically relevant" evidence="10">
    <location>
        <position position="188"/>
    </location>
</feature>
<evidence type="ECO:0000256" key="11">
    <source>
        <dbReference type="PROSITE-ProRule" id="PRU00703"/>
    </source>
</evidence>
<gene>
    <name evidence="14" type="ORF">ABT56_09065</name>
</gene>
<dbReference type="InterPro" id="IPR004800">
    <property type="entry name" value="KdsD/KpsF-type"/>
</dbReference>
<dbReference type="InterPro" id="IPR050986">
    <property type="entry name" value="GutQ/KpsF_isomerases"/>
</dbReference>
<keyword evidence="9" id="KW-0479">Metal-binding</keyword>
<dbReference type="SMART" id="SM00116">
    <property type="entry name" value="CBS"/>
    <property type="match status" value="2"/>
</dbReference>
<dbReference type="PROSITE" id="PS51464">
    <property type="entry name" value="SIS"/>
    <property type="match status" value="1"/>
</dbReference>
<dbReference type="PANTHER" id="PTHR42745:SF1">
    <property type="entry name" value="ARABINOSE 5-PHOSPHATE ISOMERASE KDSD"/>
    <property type="match status" value="1"/>
</dbReference>
<dbReference type="GO" id="GO:0005975">
    <property type="term" value="P:carbohydrate metabolic process"/>
    <property type="evidence" value="ECO:0007669"/>
    <property type="project" value="InterPro"/>
</dbReference>
<dbReference type="InterPro" id="IPR046342">
    <property type="entry name" value="CBS_dom_sf"/>
</dbReference>
<comment type="caution">
    <text evidence="14">The sequence shown here is derived from an EMBL/GenBank/DDBJ whole genome shotgun (WGS) entry which is preliminary data.</text>
</comment>
<dbReference type="GO" id="GO:0046872">
    <property type="term" value="F:metal ion binding"/>
    <property type="evidence" value="ECO:0007669"/>
    <property type="project" value="UniProtKB-KW"/>
</dbReference>
<dbReference type="Pfam" id="PF00571">
    <property type="entry name" value="CBS"/>
    <property type="match status" value="2"/>
</dbReference>
<evidence type="ECO:0000256" key="6">
    <source>
        <dbReference type="ARBA" id="ARBA00023235"/>
    </source>
</evidence>
<dbReference type="PATRIC" id="fig|1195763.3.peg.1925"/>
<dbReference type="InterPro" id="IPR035474">
    <property type="entry name" value="SIS_Kpsf"/>
</dbReference>
<evidence type="ECO:0000256" key="5">
    <source>
        <dbReference type="ARBA" id="ARBA00023122"/>
    </source>
</evidence>
<sequence length="323" mass="33998">MSETFDYCEIGRRVIDIEAQSLQQLTQYINGSFTAACELIANANGKVIVMGMGKSGHIGNKIAATLASTGTPAFFVHPGEASHGDLGMVAKGDVLLAISNSGEASEILTLLPVIKRLGIPLISMTGKPASSMAKLSQIHLQITVDKEACPLGLAPTSSTTATLAMGDAIAIALMEARGFTADDFALSHPGGALGRKLLMRISDVMHCGEALPVVQENATIKDALLEVSRKGLGMTAIIDQDQTLLGIFTDGDLRRLLDNHVDIHNTEIGEVMTRSPATITCDVLAAEGLKLMEDKKINGLLVTDNGKLVGALNMHDLLKAGVM</sequence>
<dbReference type="CDD" id="cd04604">
    <property type="entry name" value="CBS_pair_SIS_assoc"/>
    <property type="match status" value="1"/>
</dbReference>
<dbReference type="SUPFAM" id="SSF53697">
    <property type="entry name" value="SIS domain"/>
    <property type="match status" value="1"/>
</dbReference>
<dbReference type="NCBIfam" id="TIGR00393">
    <property type="entry name" value="kpsF"/>
    <property type="match status" value="1"/>
</dbReference>